<gene>
    <name evidence="1" type="ORF">CBG59_13050</name>
</gene>
<feature type="non-terminal residue" evidence="1">
    <location>
        <position position="490"/>
    </location>
</feature>
<evidence type="ECO:0000313" key="2">
    <source>
        <dbReference type="Proteomes" id="UP000221852"/>
    </source>
</evidence>
<dbReference type="EMBL" id="NIRQ01000009">
    <property type="protein sequence ID" value="PHI11034.1"/>
    <property type="molecule type" value="Genomic_DNA"/>
</dbReference>
<dbReference type="Proteomes" id="UP000221852">
    <property type="component" value="Unassembled WGS sequence"/>
</dbReference>
<accession>A0A2C6C3N7</accession>
<name>A0A2C6C3N7_FUSNP</name>
<comment type="caution">
    <text evidence="1">The sequence shown here is derived from an EMBL/GenBank/DDBJ whole genome shotgun (WGS) entry which is preliminary data.</text>
</comment>
<proteinExistence type="predicted"/>
<protein>
    <submittedName>
        <fullName evidence="1">Autotransporter domain-containing protein</fullName>
    </submittedName>
</protein>
<sequence length="490" mass="50919">VGTGNNITSTGGSATLSNNGVYIYSSDKANTITNSTNIASTGTTGANYGIYSSSQVNNSGNIDFSRGVGNLGIYMVNGGTGRNSGTITVGSSDVSNELFSVGMAAGYIGDKTTAATTGVIENNGTINVNGEYSIGMYGAQSGTTVTNNNDIVLNASNTTGIYVENNAKAINNGTIRTGASGLSNVTGVVLGSGSTLTNNGTINISGTASKGALLKGGTIANYGTITVSGAGSKETDSLNSTPTTKVLGTITINAPAGASTATITANGVTVTPTVVKTAARNPITVSANSIGLYVNTSGKDYTKSITGLGNLTSEADLIIGAEAAQSTTSKYIQVNDSKILDPYNNAILSSGVSKWDIYSGSLTWITTPTLDPATGKVKSLYMAKIPYTEWAKDKDTYNFTDGLEQRYGVEKLGSRENQVFQKLNTIGNNEAVLLYQAYDEMMGHQYANVQQRINATGNILDKEFDYLRSEWQTASKSSNKVKTFGTRGEY</sequence>
<organism evidence="1 2">
    <name type="scientific">Fusobacterium nucleatum subsp. polymorphum</name>
    <name type="common">Fusobacterium polymorphum</name>
    <dbReference type="NCBI Taxonomy" id="76857"/>
    <lineage>
        <taxon>Bacteria</taxon>
        <taxon>Fusobacteriati</taxon>
        <taxon>Fusobacteriota</taxon>
        <taxon>Fusobacteriia</taxon>
        <taxon>Fusobacteriales</taxon>
        <taxon>Fusobacteriaceae</taxon>
        <taxon>Fusobacterium</taxon>
    </lineage>
</organism>
<evidence type="ECO:0000313" key="1">
    <source>
        <dbReference type="EMBL" id="PHI11034.1"/>
    </source>
</evidence>
<reference evidence="1 2" key="1">
    <citation type="submission" date="2017-06" db="EMBL/GenBank/DDBJ databases">
        <title>Draft genome sequence of Fusobacterium nucleatum subsp. polymorphum KCOM 1330 (=ChDC F330).</title>
        <authorList>
            <person name="Kook J.-K."/>
            <person name="Park S.-N."/>
            <person name="Lim Y.K."/>
            <person name="Roh H."/>
        </authorList>
    </citation>
    <scope>NUCLEOTIDE SEQUENCE [LARGE SCALE GENOMIC DNA]</scope>
    <source>
        <strain evidence="2">KCOM 1330 (ChDC F330)</strain>
    </source>
</reference>
<dbReference type="AlphaFoldDB" id="A0A2C6C3N7"/>
<feature type="non-terminal residue" evidence="1">
    <location>
        <position position="1"/>
    </location>
</feature>